<protein>
    <recommendedName>
        <fullName evidence="6">Phosphoglycerate mutase</fullName>
    </recommendedName>
</protein>
<dbReference type="GO" id="GO:0016787">
    <property type="term" value="F:hydrolase activity"/>
    <property type="evidence" value="ECO:0007669"/>
    <property type="project" value="UniProtKB-KW"/>
</dbReference>
<dbReference type="SUPFAM" id="SSF53254">
    <property type="entry name" value="Phosphoglycerate mutase-like"/>
    <property type="match status" value="1"/>
</dbReference>
<reference evidence="3 5" key="2">
    <citation type="submission" date="2016-01" db="EMBL/GenBank/DDBJ databases">
        <title>The new phylogeny of the genus Mycobacterium.</title>
        <authorList>
            <person name="Tarcisio F."/>
            <person name="Conor M."/>
            <person name="Antonella G."/>
            <person name="Elisabetta G."/>
            <person name="Giulia F.S."/>
            <person name="Sara T."/>
            <person name="Anna F."/>
            <person name="Clotilde B."/>
            <person name="Roberto B."/>
            <person name="Veronica D.S."/>
            <person name="Fabio R."/>
            <person name="Monica P."/>
            <person name="Olivier J."/>
            <person name="Enrico T."/>
            <person name="Nicola S."/>
        </authorList>
    </citation>
    <scope>NUCLEOTIDE SEQUENCE [LARGE SCALE GENOMIC DNA]</scope>
    <source>
        <strain evidence="3 5">ATCC 700010</strain>
    </source>
</reference>
<evidence type="ECO:0000313" key="3">
    <source>
        <dbReference type="EMBL" id="ORX12567.1"/>
    </source>
</evidence>
<dbReference type="RefSeq" id="WP_067857827.1">
    <property type="nucleotide sequence ID" value="NZ_JACKUA010000030.1"/>
</dbReference>
<evidence type="ECO:0000313" key="4">
    <source>
        <dbReference type="Proteomes" id="UP000070612"/>
    </source>
</evidence>
<comment type="caution">
    <text evidence="2">The sequence shown here is derived from an EMBL/GenBank/DDBJ whole genome shotgun (WGS) entry which is preliminary data.</text>
</comment>
<accession>A0A132PCV1</accession>
<keyword evidence="4" id="KW-1185">Reference proteome</keyword>
<dbReference type="PANTHER" id="PTHR20935">
    <property type="entry name" value="PHOSPHOGLYCERATE MUTASE-RELATED"/>
    <property type="match status" value="1"/>
</dbReference>
<keyword evidence="1" id="KW-0378">Hydrolase</keyword>
<dbReference type="Gene3D" id="3.40.50.1240">
    <property type="entry name" value="Phosphoglycerate mutase-like"/>
    <property type="match status" value="1"/>
</dbReference>
<sequence>MGVVYLVRHGQARAQAYGAAARSRADGGLTDLGRAQATSTGKALAARVDSITAAISGDLARQEETLECVLRAAAHEGTPVSNPHWNEYDMDAILGGGQLATTGAGRELQSSVDAALHDWTTPQGLPYSVAESYEDYQRRCALALQSVSELAGPGQTVVAVSSSGTIAQILAQIWDLPASSWIRLSRTMINASITKLIVGSTGVSVVSVNEHAHLDIPDATGARAMMTFR</sequence>
<organism evidence="2 4">
    <name type="scientific">Mycolicibacterium wolinskyi</name>
    <dbReference type="NCBI Taxonomy" id="59750"/>
    <lineage>
        <taxon>Bacteria</taxon>
        <taxon>Bacillati</taxon>
        <taxon>Actinomycetota</taxon>
        <taxon>Actinomycetes</taxon>
        <taxon>Mycobacteriales</taxon>
        <taxon>Mycobacteriaceae</taxon>
        <taxon>Mycolicibacterium</taxon>
    </lineage>
</organism>
<dbReference type="PATRIC" id="fig|59750.3.peg.4722"/>
<gene>
    <name evidence="2" type="ORF">AFM11_31980</name>
    <name evidence="3" type="ORF">AWC31_31915</name>
</gene>
<evidence type="ECO:0008006" key="6">
    <source>
        <dbReference type="Google" id="ProtNLM"/>
    </source>
</evidence>
<dbReference type="STRING" id="59750.AWC31_31915"/>
<evidence type="ECO:0000313" key="5">
    <source>
        <dbReference type="Proteomes" id="UP000193964"/>
    </source>
</evidence>
<reference evidence="2 4" key="1">
    <citation type="submission" date="2015-07" db="EMBL/GenBank/DDBJ databases">
        <title>A draft genome sequence of Mycobacterium wolinskyi.</title>
        <authorList>
            <person name="de Man T.J."/>
            <person name="Perry K.A."/>
            <person name="Coulliette A.D."/>
            <person name="Jensen B."/>
            <person name="Toney N.C."/>
            <person name="Limbago B.M."/>
            <person name="Noble-Wang J."/>
        </authorList>
    </citation>
    <scope>NUCLEOTIDE SEQUENCE [LARGE SCALE GENOMIC DNA]</scope>
    <source>
        <strain evidence="2 4">CDC_01</strain>
    </source>
</reference>
<dbReference type="SMART" id="SM00855">
    <property type="entry name" value="PGAM"/>
    <property type="match status" value="1"/>
</dbReference>
<dbReference type="CDD" id="cd07040">
    <property type="entry name" value="HP"/>
    <property type="match status" value="1"/>
</dbReference>
<dbReference type="OrthoDB" id="280692at2"/>
<dbReference type="Pfam" id="PF00300">
    <property type="entry name" value="His_Phos_1"/>
    <property type="match status" value="1"/>
</dbReference>
<evidence type="ECO:0000256" key="1">
    <source>
        <dbReference type="ARBA" id="ARBA00022801"/>
    </source>
</evidence>
<dbReference type="Proteomes" id="UP000070612">
    <property type="component" value="Unassembled WGS sequence"/>
</dbReference>
<dbReference type="InterPro" id="IPR051021">
    <property type="entry name" value="Mito_Ser/Thr_phosphatase"/>
</dbReference>
<dbReference type="EMBL" id="LGTW01000030">
    <property type="protein sequence ID" value="KWX20163.1"/>
    <property type="molecule type" value="Genomic_DNA"/>
</dbReference>
<dbReference type="PANTHER" id="PTHR20935:SF0">
    <property type="entry name" value="SERINE_THREONINE-PROTEIN PHOSPHATASE PGAM5, MITOCHONDRIAL"/>
    <property type="match status" value="1"/>
</dbReference>
<dbReference type="EMBL" id="LQQA01000029">
    <property type="protein sequence ID" value="ORX12567.1"/>
    <property type="molecule type" value="Genomic_DNA"/>
</dbReference>
<evidence type="ECO:0000313" key="2">
    <source>
        <dbReference type="EMBL" id="KWX20163.1"/>
    </source>
</evidence>
<dbReference type="AlphaFoldDB" id="A0A132PCV1"/>
<dbReference type="InterPro" id="IPR013078">
    <property type="entry name" value="His_Pase_superF_clade-1"/>
</dbReference>
<name>A0A132PCV1_9MYCO</name>
<dbReference type="InterPro" id="IPR029033">
    <property type="entry name" value="His_PPase_superfam"/>
</dbReference>
<proteinExistence type="predicted"/>
<dbReference type="Proteomes" id="UP000193964">
    <property type="component" value="Unassembled WGS sequence"/>
</dbReference>